<dbReference type="Gene3D" id="3.30.1360.100">
    <property type="entry name" value="General secretion pathway protein M, EpsM"/>
    <property type="match status" value="1"/>
</dbReference>
<keyword evidence="4 10" id="KW-1003">Cell membrane</keyword>
<feature type="transmembrane region" description="Helical" evidence="11">
    <location>
        <begin position="14"/>
        <end position="36"/>
    </location>
</feature>
<dbReference type="InterPro" id="IPR023229">
    <property type="entry name" value="T2SS_M_periplasmic_sf"/>
</dbReference>
<evidence type="ECO:0000256" key="1">
    <source>
        <dbReference type="ARBA" id="ARBA00004377"/>
    </source>
</evidence>
<keyword evidence="7 10" id="KW-0653">Protein transport</keyword>
<dbReference type="OrthoDB" id="6624834at2"/>
<dbReference type="GO" id="GO:0015628">
    <property type="term" value="P:protein secretion by the type II secretion system"/>
    <property type="evidence" value="ECO:0007669"/>
    <property type="project" value="InterPro"/>
</dbReference>
<keyword evidence="9 10" id="KW-0472">Membrane</keyword>
<dbReference type="Proteomes" id="UP000193450">
    <property type="component" value="Chromosome"/>
</dbReference>
<name>A0A1X9NB57_9GAMM</name>
<sequence length="158" mass="17316">MQQWFNNLRRQEQLILLFGSFVVLAYLLFVVILSPMSDSVSSLQQQNTQAAESLVAVKALAKEYKSLQKSGAGKSGAKQNLTRLIDATVKSNQLTMSRFQPSSSGDVQVRFENAVFNDIVAWISLLENDHGVMVKDLSINNGAATGLVNVSVRLRQGA</sequence>
<dbReference type="EMBL" id="CP019343">
    <property type="protein sequence ID" value="ARN74846.1"/>
    <property type="molecule type" value="Genomic_DNA"/>
</dbReference>
<keyword evidence="3 10" id="KW-0813">Transport</keyword>
<dbReference type="InterPro" id="IPR007690">
    <property type="entry name" value="T2SS_GspM"/>
</dbReference>
<dbReference type="KEGG" id="osg:BST96_12400"/>
<dbReference type="AlphaFoldDB" id="A0A1X9NB57"/>
<accession>A0A1X9NB57</accession>
<evidence type="ECO:0000256" key="7">
    <source>
        <dbReference type="ARBA" id="ARBA00022927"/>
    </source>
</evidence>
<evidence type="ECO:0000313" key="13">
    <source>
        <dbReference type="Proteomes" id="UP000193450"/>
    </source>
</evidence>
<gene>
    <name evidence="12" type="ORF">BST96_12400</name>
</gene>
<keyword evidence="5 10" id="KW-0997">Cell inner membrane</keyword>
<dbReference type="Pfam" id="PF04612">
    <property type="entry name" value="T2SSM"/>
    <property type="match status" value="1"/>
</dbReference>
<evidence type="ECO:0000256" key="2">
    <source>
        <dbReference type="ARBA" id="ARBA00010637"/>
    </source>
</evidence>
<keyword evidence="8 11" id="KW-1133">Transmembrane helix</keyword>
<evidence type="ECO:0000313" key="12">
    <source>
        <dbReference type="EMBL" id="ARN74846.1"/>
    </source>
</evidence>
<dbReference type="GO" id="GO:0005886">
    <property type="term" value="C:plasma membrane"/>
    <property type="evidence" value="ECO:0007669"/>
    <property type="project" value="UniProtKB-SubCell"/>
</dbReference>
<keyword evidence="6 11" id="KW-0812">Transmembrane</keyword>
<comment type="subcellular location">
    <subcellularLocation>
        <location evidence="1">Cell inner membrane</location>
        <topology evidence="1">Single-pass membrane protein</topology>
    </subcellularLocation>
</comment>
<evidence type="ECO:0000256" key="8">
    <source>
        <dbReference type="ARBA" id="ARBA00022989"/>
    </source>
</evidence>
<dbReference type="GO" id="GO:0015627">
    <property type="term" value="C:type II protein secretion system complex"/>
    <property type="evidence" value="ECO:0007669"/>
    <property type="project" value="InterPro"/>
</dbReference>
<evidence type="ECO:0000256" key="5">
    <source>
        <dbReference type="ARBA" id="ARBA00022519"/>
    </source>
</evidence>
<evidence type="ECO:0000256" key="3">
    <source>
        <dbReference type="ARBA" id="ARBA00022448"/>
    </source>
</evidence>
<dbReference type="SUPFAM" id="SSF103054">
    <property type="entry name" value="General secretion pathway protein M, EpsM"/>
    <property type="match status" value="1"/>
</dbReference>
<comment type="function">
    <text evidence="10">Inner membrane component of the type II secretion system required for the energy-dependent secretion of extracellular factors such as proteases and toxins from the periplasm.</text>
</comment>
<protein>
    <recommendedName>
        <fullName evidence="10">Type II secretion system protein M</fullName>
        <shortName evidence="10">T2SS protein M</shortName>
    </recommendedName>
    <alternativeName>
        <fullName evidence="10">General secretion pathway protein M</fullName>
    </alternativeName>
</protein>
<keyword evidence="13" id="KW-1185">Reference proteome</keyword>
<evidence type="ECO:0000256" key="9">
    <source>
        <dbReference type="ARBA" id="ARBA00023136"/>
    </source>
</evidence>
<evidence type="ECO:0000256" key="4">
    <source>
        <dbReference type="ARBA" id="ARBA00022475"/>
    </source>
</evidence>
<proteinExistence type="inferred from homology"/>
<dbReference type="PIRSF" id="PIRSF006291">
    <property type="entry name" value="GspM"/>
    <property type="match status" value="1"/>
</dbReference>
<evidence type="ECO:0000256" key="10">
    <source>
        <dbReference type="PIRNR" id="PIRNR006291"/>
    </source>
</evidence>
<evidence type="ECO:0000256" key="6">
    <source>
        <dbReference type="ARBA" id="ARBA00022692"/>
    </source>
</evidence>
<reference evidence="12 13" key="1">
    <citation type="submission" date="2016-11" db="EMBL/GenBank/DDBJ databases">
        <title>Trade-off between light-utilization and light-protection in marine flavobacteria.</title>
        <authorList>
            <person name="Kumagai Y."/>
        </authorList>
    </citation>
    <scope>NUCLEOTIDE SEQUENCE [LARGE SCALE GENOMIC DNA]</scope>
    <source>
        <strain evidence="12 13">NBRC 107125</strain>
    </source>
</reference>
<comment type="similarity">
    <text evidence="2 10">Belongs to the GSP M family.</text>
</comment>
<dbReference type="STRING" id="716816.BST96_12400"/>
<organism evidence="12 13">
    <name type="scientific">Oceanicoccus sagamiensis</name>
    <dbReference type="NCBI Taxonomy" id="716816"/>
    <lineage>
        <taxon>Bacteria</taxon>
        <taxon>Pseudomonadati</taxon>
        <taxon>Pseudomonadota</taxon>
        <taxon>Gammaproteobacteria</taxon>
        <taxon>Cellvibrionales</taxon>
        <taxon>Spongiibacteraceae</taxon>
        <taxon>Oceanicoccus</taxon>
    </lineage>
</organism>
<evidence type="ECO:0000256" key="11">
    <source>
        <dbReference type="SAM" id="Phobius"/>
    </source>
</evidence>
<dbReference type="RefSeq" id="WP_085759010.1">
    <property type="nucleotide sequence ID" value="NZ_CP019343.1"/>
</dbReference>